<proteinExistence type="inferred from homology"/>
<dbReference type="GO" id="GO:0000287">
    <property type="term" value="F:magnesium ion binding"/>
    <property type="evidence" value="ECO:0007669"/>
    <property type="project" value="UniProtKB-UniRule"/>
</dbReference>
<keyword evidence="8" id="KW-0464">Manganese</keyword>
<dbReference type="Pfam" id="PF02696">
    <property type="entry name" value="SelO"/>
    <property type="match status" value="1"/>
</dbReference>
<evidence type="ECO:0000256" key="2">
    <source>
        <dbReference type="ARBA" id="ARBA00022679"/>
    </source>
</evidence>
<comment type="catalytic activity">
    <reaction evidence="8">
        <text>L-threonyl-[protein] + ATP = 3-O-(5'-adenylyl)-L-threonyl-[protein] + diphosphate</text>
        <dbReference type="Rhea" id="RHEA:54292"/>
        <dbReference type="Rhea" id="RHEA-COMP:11060"/>
        <dbReference type="Rhea" id="RHEA-COMP:13847"/>
        <dbReference type="ChEBI" id="CHEBI:30013"/>
        <dbReference type="ChEBI" id="CHEBI:30616"/>
        <dbReference type="ChEBI" id="CHEBI:33019"/>
        <dbReference type="ChEBI" id="CHEBI:138113"/>
        <dbReference type="EC" id="2.7.7.108"/>
    </reaction>
</comment>
<evidence type="ECO:0000256" key="5">
    <source>
        <dbReference type="ARBA" id="ARBA00022741"/>
    </source>
</evidence>
<dbReference type="InterPro" id="IPR003846">
    <property type="entry name" value="SelO"/>
</dbReference>
<keyword evidence="7 8" id="KW-0460">Magnesium</keyword>
<dbReference type="PANTHER" id="PTHR32057">
    <property type="entry name" value="PROTEIN ADENYLYLTRANSFERASE SELO, MITOCHONDRIAL"/>
    <property type="match status" value="1"/>
</dbReference>
<feature type="binding site" evidence="8">
    <location>
        <position position="125"/>
    </location>
    <ligand>
        <name>ATP</name>
        <dbReference type="ChEBI" id="CHEBI:30616"/>
    </ligand>
</feature>
<keyword evidence="4 8" id="KW-0479">Metal-binding</keyword>
<comment type="catalytic activity">
    <reaction evidence="8">
        <text>L-tyrosyl-[protein] + ATP = O-(5'-adenylyl)-L-tyrosyl-[protein] + diphosphate</text>
        <dbReference type="Rhea" id="RHEA:54288"/>
        <dbReference type="Rhea" id="RHEA-COMP:10136"/>
        <dbReference type="Rhea" id="RHEA-COMP:13846"/>
        <dbReference type="ChEBI" id="CHEBI:30616"/>
        <dbReference type="ChEBI" id="CHEBI:33019"/>
        <dbReference type="ChEBI" id="CHEBI:46858"/>
        <dbReference type="ChEBI" id="CHEBI:83624"/>
        <dbReference type="EC" id="2.7.7.108"/>
    </reaction>
</comment>
<dbReference type="GO" id="GO:0005524">
    <property type="term" value="F:ATP binding"/>
    <property type="evidence" value="ECO:0007669"/>
    <property type="project" value="UniProtKB-UniRule"/>
</dbReference>
<feature type="binding site" evidence="8">
    <location>
        <position position="177"/>
    </location>
    <ligand>
        <name>ATP</name>
        <dbReference type="ChEBI" id="CHEBI:30616"/>
    </ligand>
</feature>
<feature type="binding site" evidence="8">
    <location>
        <position position="126"/>
    </location>
    <ligand>
        <name>ATP</name>
        <dbReference type="ChEBI" id="CHEBI:30616"/>
    </ligand>
</feature>
<evidence type="ECO:0000256" key="8">
    <source>
        <dbReference type="HAMAP-Rule" id="MF_00692"/>
    </source>
</evidence>
<evidence type="ECO:0000256" key="4">
    <source>
        <dbReference type="ARBA" id="ARBA00022723"/>
    </source>
</evidence>
<feature type="active site" description="Proton acceptor" evidence="8">
    <location>
        <position position="253"/>
    </location>
</feature>
<feature type="binding site" evidence="8">
    <location>
        <position position="90"/>
    </location>
    <ligand>
        <name>ATP</name>
        <dbReference type="ChEBI" id="CHEBI:30616"/>
    </ligand>
</feature>
<feature type="binding site" evidence="8">
    <location>
        <position position="254"/>
    </location>
    <ligand>
        <name>Mg(2+)</name>
        <dbReference type="ChEBI" id="CHEBI:18420"/>
    </ligand>
</feature>
<feature type="binding site" evidence="8">
    <location>
        <position position="92"/>
    </location>
    <ligand>
        <name>ATP</name>
        <dbReference type="ChEBI" id="CHEBI:30616"/>
    </ligand>
</feature>
<dbReference type="Proteomes" id="UP000035444">
    <property type="component" value="Unassembled WGS sequence"/>
</dbReference>
<comment type="cofactor">
    <cofactor evidence="8">
        <name>Mg(2+)</name>
        <dbReference type="ChEBI" id="CHEBI:18420"/>
    </cofactor>
    <cofactor evidence="8">
        <name>Mn(2+)</name>
        <dbReference type="ChEBI" id="CHEBI:29035"/>
    </cofactor>
</comment>
<dbReference type="GO" id="GO:0030145">
    <property type="term" value="F:manganese ion binding"/>
    <property type="evidence" value="ECO:0007669"/>
    <property type="project" value="UniProtKB-UniRule"/>
</dbReference>
<reference evidence="9 10" key="1">
    <citation type="submission" date="2015-03" db="EMBL/GenBank/DDBJ databases">
        <title>Genome Sequence of Kiloniella spongiae MEBiC09566, isolated from a marine sponge.</title>
        <authorList>
            <person name="Shao Z."/>
            <person name="Wang L."/>
            <person name="Li X."/>
        </authorList>
    </citation>
    <scope>NUCLEOTIDE SEQUENCE [LARGE SCALE GENOMIC DNA]</scope>
    <source>
        <strain evidence="9 10">MEBiC09566</strain>
    </source>
</reference>
<protein>
    <recommendedName>
        <fullName evidence="8">Protein nucleotidyltransferase YdiU</fullName>
        <ecNumber evidence="8">2.7.7.-</ecNumber>
    </recommendedName>
    <alternativeName>
        <fullName evidence="8">Protein adenylyltransferase YdiU</fullName>
        <ecNumber evidence="8">2.7.7.108</ecNumber>
    </alternativeName>
    <alternativeName>
        <fullName evidence="8">Protein uridylyltransferase YdiU</fullName>
        <ecNumber evidence="8">2.7.7.-</ecNumber>
    </alternativeName>
</protein>
<dbReference type="EC" id="2.7.7.108" evidence="8"/>
<feature type="binding site" evidence="8">
    <location>
        <position position="93"/>
    </location>
    <ligand>
        <name>ATP</name>
        <dbReference type="ChEBI" id="CHEBI:30616"/>
    </ligand>
</feature>
<comment type="similarity">
    <text evidence="1 8">Belongs to the SELO family.</text>
</comment>
<keyword evidence="2 8" id="KW-0808">Transferase</keyword>
<comment type="caution">
    <text evidence="9">The sequence shown here is derived from an EMBL/GenBank/DDBJ whole genome shotgun (WGS) entry which is preliminary data.</text>
</comment>
<evidence type="ECO:0000313" key="9">
    <source>
        <dbReference type="EMBL" id="KLN61860.1"/>
    </source>
</evidence>
<accession>A0A0H2MYQ2</accession>
<dbReference type="GO" id="GO:0070733">
    <property type="term" value="F:AMPylase activity"/>
    <property type="evidence" value="ECO:0007669"/>
    <property type="project" value="UniProtKB-EC"/>
</dbReference>
<comment type="function">
    <text evidence="8">Nucleotidyltransferase involved in the post-translational modification of proteins. It can catalyze the addition of adenosine monophosphate (AMP) or uridine monophosphate (UMP) to a protein, resulting in modifications known as AMPylation and UMPylation.</text>
</comment>
<keyword evidence="10" id="KW-1185">Reference proteome</keyword>
<organism evidence="9 10">
    <name type="scientific">Kiloniella spongiae</name>
    <dbReference type="NCBI Taxonomy" id="1489064"/>
    <lineage>
        <taxon>Bacteria</taxon>
        <taxon>Pseudomonadati</taxon>
        <taxon>Pseudomonadota</taxon>
        <taxon>Alphaproteobacteria</taxon>
        <taxon>Rhodospirillales</taxon>
        <taxon>Kiloniellaceae</taxon>
        <taxon>Kiloniella</taxon>
    </lineage>
</organism>
<evidence type="ECO:0000256" key="1">
    <source>
        <dbReference type="ARBA" id="ARBA00009747"/>
    </source>
</evidence>
<evidence type="ECO:0000256" key="3">
    <source>
        <dbReference type="ARBA" id="ARBA00022695"/>
    </source>
</evidence>
<keyword evidence="5 8" id="KW-0547">Nucleotide-binding</keyword>
<dbReference type="EC" id="2.7.7.-" evidence="8"/>
<feature type="binding site" evidence="8">
    <location>
        <position position="263"/>
    </location>
    <ligand>
        <name>Mg(2+)</name>
        <dbReference type="ChEBI" id="CHEBI:18420"/>
    </ligand>
</feature>
<dbReference type="NCBIfam" id="NF000658">
    <property type="entry name" value="PRK00029.1"/>
    <property type="match status" value="1"/>
</dbReference>
<sequence>MTSRLNIPFDNSFSELPDQFYTRQEPVPVKAPKLIKVNKDLATLMGIDPAELETDAGVQMLAGNSVPDGASPLAMVYAGHQFGGWSPRLGDGRAILLGETVGTDGIRRDIQLKGSGRTPYSRGGDGRAWLGPVLREYIVSEAMAALNIPATRALAAVETGNKVLREEGPLPGAIITRVAQSHIRVGTFQYHYSRGDKDALRTLANYVIDRHYPEAKQAQTPYRALIEMVMDRQARLIAKWMQVGFIHGVMNTDNMSIAGETIDFGPCAFMDTYHPGTVFSSIDHAGRYAWAKQPGMAHWNLSQFAQSLLPILHEDAQVAVGIGQETIDEFQDIFSDYYFEGFGKKFGLLTLQNGDPDFIGDSLKLMSDNEVDFTLFFRHLTGFARSNLGLDVNDENHKEKLLDLFKDPQALTNWLPQWQARQDQEKTPPKERLEIMRTSNPIFIPRNHQVEAMIQAAVRGDYALFEQLHSILSAPFDEQPENVLYEQPPKPEEIVHATFCGT</sequence>
<comment type="catalytic activity">
    <reaction evidence="8">
        <text>L-tyrosyl-[protein] + UTP = O-(5'-uridylyl)-L-tyrosyl-[protein] + diphosphate</text>
        <dbReference type="Rhea" id="RHEA:83887"/>
        <dbReference type="Rhea" id="RHEA-COMP:10136"/>
        <dbReference type="Rhea" id="RHEA-COMP:20238"/>
        <dbReference type="ChEBI" id="CHEBI:33019"/>
        <dbReference type="ChEBI" id="CHEBI:46398"/>
        <dbReference type="ChEBI" id="CHEBI:46858"/>
        <dbReference type="ChEBI" id="CHEBI:90602"/>
    </reaction>
</comment>
<feature type="binding site" evidence="8">
    <location>
        <position position="263"/>
    </location>
    <ligand>
        <name>ATP</name>
        <dbReference type="ChEBI" id="CHEBI:30616"/>
    </ligand>
</feature>
<comment type="catalytic activity">
    <reaction evidence="8">
        <text>L-seryl-[protein] + ATP = 3-O-(5'-adenylyl)-L-seryl-[protein] + diphosphate</text>
        <dbReference type="Rhea" id="RHEA:58120"/>
        <dbReference type="Rhea" id="RHEA-COMP:9863"/>
        <dbReference type="Rhea" id="RHEA-COMP:15073"/>
        <dbReference type="ChEBI" id="CHEBI:29999"/>
        <dbReference type="ChEBI" id="CHEBI:30616"/>
        <dbReference type="ChEBI" id="CHEBI:33019"/>
        <dbReference type="ChEBI" id="CHEBI:142516"/>
        <dbReference type="EC" id="2.7.7.108"/>
    </reaction>
</comment>
<dbReference type="RefSeq" id="WP_047763197.1">
    <property type="nucleotide sequence ID" value="NZ_LAQL01000003.1"/>
</dbReference>
<keyword evidence="3 8" id="KW-0548">Nucleotidyltransferase</keyword>
<dbReference type="EMBL" id="LAQL01000003">
    <property type="protein sequence ID" value="KLN61860.1"/>
    <property type="molecule type" value="Genomic_DNA"/>
</dbReference>
<dbReference type="AlphaFoldDB" id="A0A0H2MYQ2"/>
<name>A0A0H2MYQ2_9PROT</name>
<keyword evidence="6 8" id="KW-0067">ATP-binding</keyword>
<evidence type="ECO:0000313" key="10">
    <source>
        <dbReference type="Proteomes" id="UP000035444"/>
    </source>
</evidence>
<feature type="binding site" evidence="8">
    <location>
        <position position="113"/>
    </location>
    <ligand>
        <name>ATP</name>
        <dbReference type="ChEBI" id="CHEBI:30616"/>
    </ligand>
</feature>
<dbReference type="HAMAP" id="MF_00692">
    <property type="entry name" value="SelO"/>
    <property type="match status" value="1"/>
</dbReference>
<comment type="catalytic activity">
    <reaction evidence="8">
        <text>L-histidyl-[protein] + UTP = N(tele)-(5'-uridylyl)-L-histidyl-[protein] + diphosphate</text>
        <dbReference type="Rhea" id="RHEA:83891"/>
        <dbReference type="Rhea" id="RHEA-COMP:9745"/>
        <dbReference type="Rhea" id="RHEA-COMP:20239"/>
        <dbReference type="ChEBI" id="CHEBI:29979"/>
        <dbReference type="ChEBI" id="CHEBI:33019"/>
        <dbReference type="ChEBI" id="CHEBI:46398"/>
        <dbReference type="ChEBI" id="CHEBI:233474"/>
    </reaction>
</comment>
<gene>
    <name evidence="8" type="primary">ydiU</name>
    <name evidence="8" type="synonym">selO</name>
    <name evidence="9" type="ORF">WH96_06145</name>
</gene>
<comment type="catalytic activity">
    <reaction evidence="8">
        <text>L-seryl-[protein] + UTP = O-(5'-uridylyl)-L-seryl-[protein] + diphosphate</text>
        <dbReference type="Rhea" id="RHEA:64604"/>
        <dbReference type="Rhea" id="RHEA-COMP:9863"/>
        <dbReference type="Rhea" id="RHEA-COMP:16635"/>
        <dbReference type="ChEBI" id="CHEBI:29999"/>
        <dbReference type="ChEBI" id="CHEBI:33019"/>
        <dbReference type="ChEBI" id="CHEBI:46398"/>
        <dbReference type="ChEBI" id="CHEBI:156051"/>
    </reaction>
</comment>
<evidence type="ECO:0000256" key="7">
    <source>
        <dbReference type="ARBA" id="ARBA00022842"/>
    </source>
</evidence>
<evidence type="ECO:0000256" key="6">
    <source>
        <dbReference type="ARBA" id="ARBA00022840"/>
    </source>
</evidence>
<dbReference type="PATRIC" id="fig|1489064.4.peg.2452"/>
<dbReference type="PANTHER" id="PTHR32057:SF14">
    <property type="entry name" value="PROTEIN ADENYLYLTRANSFERASE SELO, MITOCHONDRIAL"/>
    <property type="match status" value="1"/>
</dbReference>
<feature type="binding site" evidence="8">
    <location>
        <position position="184"/>
    </location>
    <ligand>
        <name>ATP</name>
        <dbReference type="ChEBI" id="CHEBI:30616"/>
    </ligand>
</feature>
<dbReference type="OrthoDB" id="9776281at2"/>